<evidence type="ECO:0000256" key="1">
    <source>
        <dbReference type="SAM" id="MobiDB-lite"/>
    </source>
</evidence>
<feature type="region of interest" description="Disordered" evidence="1">
    <location>
        <begin position="341"/>
        <end position="361"/>
    </location>
</feature>
<organism evidence="2 3">
    <name type="scientific">Chaetomidium leptoderma</name>
    <dbReference type="NCBI Taxonomy" id="669021"/>
    <lineage>
        <taxon>Eukaryota</taxon>
        <taxon>Fungi</taxon>
        <taxon>Dikarya</taxon>
        <taxon>Ascomycota</taxon>
        <taxon>Pezizomycotina</taxon>
        <taxon>Sordariomycetes</taxon>
        <taxon>Sordariomycetidae</taxon>
        <taxon>Sordariales</taxon>
        <taxon>Chaetomiaceae</taxon>
        <taxon>Chaetomidium</taxon>
    </lineage>
</organism>
<dbReference type="Pfam" id="PF11735">
    <property type="entry name" value="CAP59_mtransfer"/>
    <property type="match status" value="1"/>
</dbReference>
<gene>
    <name evidence="2" type="ORF">C8A00DRAFT_47419</name>
</gene>
<accession>A0AAN6VCM0</accession>
<dbReference type="EMBL" id="MU857248">
    <property type="protein sequence ID" value="KAK4148840.1"/>
    <property type="molecule type" value="Genomic_DNA"/>
</dbReference>
<comment type="caution">
    <text evidence="2">The sequence shown here is derived from an EMBL/GenBank/DDBJ whole genome shotgun (WGS) entry which is preliminary data.</text>
</comment>
<dbReference type="PANTHER" id="PTHR34144">
    <property type="entry name" value="CHROMOSOME 8, WHOLE GENOME SHOTGUN SEQUENCE"/>
    <property type="match status" value="1"/>
</dbReference>
<sequence length="429" mass="48397">MATRRPPRRFLRTLLSRSTFLKLALLYLVWTVIEAQISYYRVARTERESRAQAVLHEPTRVYIASLHWNNEKILRAEWNRAVVDLVNTLGPENVFVSVYESGSWDDSKGALRELDEELEKTGVARKIILDEETHRDLIDGPPEKEGWITIPDGRTMPRRIPYLSRLRNLSLQPLRDLAGNGTRFDHVLFLGDVVFSVPDIITLIKTNNGHYAAACSLDFSKPPNFYDTFALRDARGHEHASQTWPYFRASKSRKAMINAQPVPVSSCWNGIVAMPASSFTGIRGLQFRGIPDSLAAAHHLEASECCLIHADNPASRTRGVFVNPAVRVGYNRAAYDAVHPGAHLKTGSEPPGSGSEGGSSKSWLSLKEIYWGLWRNRVARWTTTSWFEEREVRRRVERWVKGGGGGGEKGGFCIVDEMQIVVHNGWKHL</sequence>
<evidence type="ECO:0000313" key="2">
    <source>
        <dbReference type="EMBL" id="KAK4148840.1"/>
    </source>
</evidence>
<proteinExistence type="predicted"/>
<keyword evidence="3" id="KW-1185">Reference proteome</keyword>
<dbReference type="Proteomes" id="UP001302745">
    <property type="component" value="Unassembled WGS sequence"/>
</dbReference>
<dbReference type="PANTHER" id="PTHR34144:SF7">
    <property type="entry name" value="EXPORT PROTEIN (CAP59), PUTATIVE (AFU_ORTHOLOGUE AFUA_7G05020)-RELATED"/>
    <property type="match status" value="1"/>
</dbReference>
<evidence type="ECO:0000313" key="3">
    <source>
        <dbReference type="Proteomes" id="UP001302745"/>
    </source>
</evidence>
<reference evidence="2" key="2">
    <citation type="submission" date="2023-05" db="EMBL/GenBank/DDBJ databases">
        <authorList>
            <consortium name="Lawrence Berkeley National Laboratory"/>
            <person name="Steindorff A."/>
            <person name="Hensen N."/>
            <person name="Bonometti L."/>
            <person name="Westerberg I."/>
            <person name="Brannstrom I.O."/>
            <person name="Guillou S."/>
            <person name="Cros-Aarteil S."/>
            <person name="Calhoun S."/>
            <person name="Haridas S."/>
            <person name="Kuo A."/>
            <person name="Mondo S."/>
            <person name="Pangilinan J."/>
            <person name="Riley R."/>
            <person name="Labutti K."/>
            <person name="Andreopoulos B."/>
            <person name="Lipzen A."/>
            <person name="Chen C."/>
            <person name="Yanf M."/>
            <person name="Daum C."/>
            <person name="Ng V."/>
            <person name="Clum A."/>
            <person name="Ohm R."/>
            <person name="Martin F."/>
            <person name="Silar P."/>
            <person name="Natvig D."/>
            <person name="Lalanne C."/>
            <person name="Gautier V."/>
            <person name="Ament-Velasquez S.L."/>
            <person name="Kruys A."/>
            <person name="Hutchinson M.I."/>
            <person name="Powell A.J."/>
            <person name="Barry K."/>
            <person name="Miller A.N."/>
            <person name="Grigoriev I.V."/>
            <person name="Debuchy R."/>
            <person name="Gladieux P."/>
            <person name="Thoren M.H."/>
            <person name="Johannesson H."/>
        </authorList>
    </citation>
    <scope>NUCLEOTIDE SEQUENCE</scope>
    <source>
        <strain evidence="2">CBS 538.74</strain>
    </source>
</reference>
<name>A0AAN6VCM0_9PEZI</name>
<dbReference type="AlphaFoldDB" id="A0AAN6VCM0"/>
<dbReference type="InterPro" id="IPR021047">
    <property type="entry name" value="Mannosyltransferase_CMT1"/>
</dbReference>
<reference evidence="2" key="1">
    <citation type="journal article" date="2023" name="Mol. Phylogenet. Evol.">
        <title>Genome-scale phylogeny and comparative genomics of the fungal order Sordariales.</title>
        <authorList>
            <person name="Hensen N."/>
            <person name="Bonometti L."/>
            <person name="Westerberg I."/>
            <person name="Brannstrom I.O."/>
            <person name="Guillou S."/>
            <person name="Cros-Aarteil S."/>
            <person name="Calhoun S."/>
            <person name="Haridas S."/>
            <person name="Kuo A."/>
            <person name="Mondo S."/>
            <person name="Pangilinan J."/>
            <person name="Riley R."/>
            <person name="LaButti K."/>
            <person name="Andreopoulos B."/>
            <person name="Lipzen A."/>
            <person name="Chen C."/>
            <person name="Yan M."/>
            <person name="Daum C."/>
            <person name="Ng V."/>
            <person name="Clum A."/>
            <person name="Steindorff A."/>
            <person name="Ohm R.A."/>
            <person name="Martin F."/>
            <person name="Silar P."/>
            <person name="Natvig D.O."/>
            <person name="Lalanne C."/>
            <person name="Gautier V."/>
            <person name="Ament-Velasquez S.L."/>
            <person name="Kruys A."/>
            <person name="Hutchinson M.I."/>
            <person name="Powell A.J."/>
            <person name="Barry K."/>
            <person name="Miller A.N."/>
            <person name="Grigoriev I.V."/>
            <person name="Debuchy R."/>
            <person name="Gladieux P."/>
            <person name="Hiltunen Thoren M."/>
            <person name="Johannesson H."/>
        </authorList>
    </citation>
    <scope>NUCLEOTIDE SEQUENCE</scope>
    <source>
        <strain evidence="2">CBS 538.74</strain>
    </source>
</reference>
<protein>
    <submittedName>
        <fullName evidence="2">Glycosyltransferase</fullName>
    </submittedName>
</protein>